<dbReference type="EMBL" id="QTJR01000004">
    <property type="protein sequence ID" value="RDY67962.1"/>
    <property type="molecule type" value="Genomic_DNA"/>
</dbReference>
<dbReference type="InterPro" id="IPR006439">
    <property type="entry name" value="HAD-SF_hydro_IA"/>
</dbReference>
<dbReference type="Gene3D" id="3.40.50.1000">
    <property type="entry name" value="HAD superfamily/HAD-like"/>
    <property type="match status" value="1"/>
</dbReference>
<proteinExistence type="predicted"/>
<dbReference type="GO" id="GO:0008967">
    <property type="term" value="F:phosphoglycolate phosphatase activity"/>
    <property type="evidence" value="ECO:0007669"/>
    <property type="project" value="TreeGrafter"/>
</dbReference>
<dbReference type="PANTHER" id="PTHR43434:SF13">
    <property type="entry name" value="PHOSPHOGLYCOLATE PHOSPHATASE"/>
    <property type="match status" value="1"/>
</dbReference>
<dbReference type="SFLD" id="SFLDG01129">
    <property type="entry name" value="C1.5:_HAD__Beta-PGM__Phosphata"/>
    <property type="match status" value="1"/>
</dbReference>
<dbReference type="InterPro" id="IPR023198">
    <property type="entry name" value="PGP-like_dom2"/>
</dbReference>
<evidence type="ECO:0000313" key="1">
    <source>
        <dbReference type="EMBL" id="RDY67962.1"/>
    </source>
</evidence>
<dbReference type="SFLD" id="SFLDS00003">
    <property type="entry name" value="Haloacid_Dehalogenase"/>
    <property type="match status" value="1"/>
</dbReference>
<dbReference type="InterPro" id="IPR041492">
    <property type="entry name" value="HAD_2"/>
</dbReference>
<evidence type="ECO:0000313" key="2">
    <source>
        <dbReference type="Proteomes" id="UP000256829"/>
    </source>
</evidence>
<dbReference type="InterPro" id="IPR050155">
    <property type="entry name" value="HAD-like_hydrolase_sf"/>
</dbReference>
<accession>A0A3D8VEW6</accession>
<comment type="caution">
    <text evidence="1">The sequence shown here is derived from an EMBL/GenBank/DDBJ whole genome shotgun (WGS) entry which is preliminary data.</text>
</comment>
<reference evidence="1 2" key="1">
    <citation type="submission" date="2018-08" db="EMBL/GenBank/DDBJ databases">
        <title>Lysobacter soli KCTC 22011, whole genome shotgun sequence.</title>
        <authorList>
            <person name="Zhang X."/>
            <person name="Feng G."/>
            <person name="Zhu H."/>
        </authorList>
    </citation>
    <scope>NUCLEOTIDE SEQUENCE [LARGE SCALE GENOMIC DNA]</scope>
    <source>
        <strain evidence="1 2">KCTC 22011</strain>
    </source>
</reference>
<dbReference type="RefSeq" id="WP_115842084.1">
    <property type="nucleotide sequence ID" value="NZ_CP183976.1"/>
</dbReference>
<keyword evidence="1" id="KW-0378">Hydrolase</keyword>
<dbReference type="GO" id="GO:0006281">
    <property type="term" value="P:DNA repair"/>
    <property type="evidence" value="ECO:0007669"/>
    <property type="project" value="TreeGrafter"/>
</dbReference>
<dbReference type="Gene3D" id="1.10.150.240">
    <property type="entry name" value="Putative phosphatase, domain 2"/>
    <property type="match status" value="1"/>
</dbReference>
<dbReference type="GO" id="GO:0005829">
    <property type="term" value="C:cytosol"/>
    <property type="evidence" value="ECO:0007669"/>
    <property type="project" value="TreeGrafter"/>
</dbReference>
<dbReference type="NCBIfam" id="TIGR01549">
    <property type="entry name" value="HAD-SF-IA-v1"/>
    <property type="match status" value="1"/>
</dbReference>
<gene>
    <name evidence="1" type="ORF">DX912_08050</name>
</gene>
<name>A0A3D8VEW6_9GAMM</name>
<sequence>MRYPLVIFDFDGTLADSFPFFVKAQHALAQRHGFTAIDEERVEDLRRLGTRELLQELKFPTWKVPIVAADFIRMMRGAPPVPLFPGVADVLRQLRERGARLAILTSNSVENVRRVLDAELMEAIELIDGGAHVLGKHRRIARMLKQAKADASQAIYVGDQVSDGEAARRVGVAFGAVGWGYSHADTLRAMGAEEFFETVPELGRLAL</sequence>
<dbReference type="AlphaFoldDB" id="A0A3D8VEW6"/>
<dbReference type="InterPro" id="IPR036412">
    <property type="entry name" value="HAD-like_sf"/>
</dbReference>
<dbReference type="Proteomes" id="UP000256829">
    <property type="component" value="Unassembled WGS sequence"/>
</dbReference>
<dbReference type="SUPFAM" id="SSF56784">
    <property type="entry name" value="HAD-like"/>
    <property type="match status" value="1"/>
</dbReference>
<protein>
    <submittedName>
        <fullName evidence="1">HAD family hydrolase</fullName>
    </submittedName>
</protein>
<dbReference type="InterPro" id="IPR023214">
    <property type="entry name" value="HAD_sf"/>
</dbReference>
<keyword evidence="2" id="KW-1185">Reference proteome</keyword>
<organism evidence="1 2">
    <name type="scientific">Lysobacter soli</name>
    <dbReference type="NCBI Taxonomy" id="453783"/>
    <lineage>
        <taxon>Bacteria</taxon>
        <taxon>Pseudomonadati</taxon>
        <taxon>Pseudomonadota</taxon>
        <taxon>Gammaproteobacteria</taxon>
        <taxon>Lysobacterales</taxon>
        <taxon>Lysobacteraceae</taxon>
        <taxon>Lysobacter</taxon>
    </lineage>
</organism>
<dbReference type="PANTHER" id="PTHR43434">
    <property type="entry name" value="PHOSPHOGLYCOLATE PHOSPHATASE"/>
    <property type="match status" value="1"/>
</dbReference>
<dbReference type="Pfam" id="PF13419">
    <property type="entry name" value="HAD_2"/>
    <property type="match status" value="1"/>
</dbReference>